<dbReference type="PANTHER" id="PTHR43767:SF1">
    <property type="entry name" value="NONRIBOSOMAL PEPTIDE SYNTHASE PES1 (EUROFUNG)-RELATED"/>
    <property type="match status" value="1"/>
</dbReference>
<dbReference type="InterPro" id="IPR050237">
    <property type="entry name" value="ATP-dep_AMP-bd_enzyme"/>
</dbReference>
<dbReference type="SMART" id="SM00563">
    <property type="entry name" value="PlsC"/>
    <property type="match status" value="1"/>
</dbReference>
<dbReference type="CDD" id="cd06173">
    <property type="entry name" value="MFS_MefA_like"/>
    <property type="match status" value="1"/>
</dbReference>
<dbReference type="NCBIfam" id="NF006386">
    <property type="entry name" value="PRK08633.1"/>
    <property type="match status" value="1"/>
</dbReference>
<keyword evidence="6" id="KW-0012">Acyltransferase</keyword>
<comment type="caution">
    <text evidence="6">The sequence shown here is derived from an EMBL/GenBank/DDBJ whole genome shotgun (WGS) entry which is preliminary data.</text>
</comment>
<dbReference type="InterPro" id="IPR042099">
    <property type="entry name" value="ANL_N_sf"/>
</dbReference>
<accession>A0A2S7XTR1</accession>
<dbReference type="RefSeq" id="WP_105072868.1">
    <property type="nucleotide sequence ID" value="NZ_PPGH01000018.1"/>
</dbReference>
<feature type="transmembrane region" description="Helical" evidence="4">
    <location>
        <begin position="241"/>
        <end position="261"/>
    </location>
</feature>
<dbReference type="GO" id="GO:0016878">
    <property type="term" value="F:acid-thiol ligase activity"/>
    <property type="evidence" value="ECO:0007669"/>
    <property type="project" value="UniProtKB-ARBA"/>
</dbReference>
<feature type="transmembrane region" description="Helical" evidence="4">
    <location>
        <begin position="81"/>
        <end position="99"/>
    </location>
</feature>
<keyword evidence="2 4" id="KW-1133">Transmembrane helix</keyword>
<dbReference type="SUPFAM" id="SSF69593">
    <property type="entry name" value="Glycerol-3-phosphate (1)-acyltransferase"/>
    <property type="match status" value="1"/>
</dbReference>
<feature type="transmembrane region" description="Helical" evidence="4">
    <location>
        <begin position="142"/>
        <end position="162"/>
    </location>
</feature>
<dbReference type="CDD" id="cd07989">
    <property type="entry name" value="LPLAT_AGPAT-like"/>
    <property type="match status" value="1"/>
</dbReference>
<evidence type="ECO:0000256" key="4">
    <source>
        <dbReference type="SAM" id="Phobius"/>
    </source>
</evidence>
<feature type="domain" description="Major facilitator superfamily (MFS) profile" evidence="5">
    <location>
        <begin position="10"/>
        <end position="417"/>
    </location>
</feature>
<dbReference type="GO" id="GO:0022857">
    <property type="term" value="F:transmembrane transporter activity"/>
    <property type="evidence" value="ECO:0007669"/>
    <property type="project" value="InterPro"/>
</dbReference>
<dbReference type="Pfam" id="PF07690">
    <property type="entry name" value="MFS_1"/>
    <property type="match status" value="1"/>
</dbReference>
<name>A0A2S7XTR1_9GAMM</name>
<dbReference type="PANTHER" id="PTHR43767">
    <property type="entry name" value="LONG-CHAIN-FATTY-ACID--COA LIGASE"/>
    <property type="match status" value="1"/>
</dbReference>
<dbReference type="Pfam" id="PF00501">
    <property type="entry name" value="AMP-binding"/>
    <property type="match status" value="1"/>
</dbReference>
<feature type="transmembrane region" description="Helical" evidence="4">
    <location>
        <begin position="273"/>
        <end position="292"/>
    </location>
</feature>
<keyword evidence="1 4" id="KW-0812">Transmembrane</keyword>
<feature type="transmembrane region" description="Helical" evidence="4">
    <location>
        <begin position="362"/>
        <end position="386"/>
    </location>
</feature>
<evidence type="ECO:0000256" key="3">
    <source>
        <dbReference type="ARBA" id="ARBA00023136"/>
    </source>
</evidence>
<feature type="transmembrane region" description="Helical" evidence="4">
    <location>
        <begin position="392"/>
        <end position="411"/>
    </location>
</feature>
<dbReference type="PROSITE" id="PS00455">
    <property type="entry name" value="AMP_BINDING"/>
    <property type="match status" value="1"/>
</dbReference>
<protein>
    <submittedName>
        <fullName evidence="6">Acyl-[ACP]--phospholipid O-acyltransferase</fullName>
    </submittedName>
</protein>
<feature type="transmembrane region" description="Helical" evidence="4">
    <location>
        <begin position="105"/>
        <end position="122"/>
    </location>
</feature>
<evidence type="ECO:0000259" key="5">
    <source>
        <dbReference type="PROSITE" id="PS50850"/>
    </source>
</evidence>
<dbReference type="InterPro" id="IPR000873">
    <property type="entry name" value="AMP-dep_synth/lig_dom"/>
</dbReference>
<organism evidence="6 7">
    <name type="scientific">Chromatium okenii</name>
    <dbReference type="NCBI Taxonomy" id="61644"/>
    <lineage>
        <taxon>Bacteria</taxon>
        <taxon>Pseudomonadati</taxon>
        <taxon>Pseudomonadota</taxon>
        <taxon>Gammaproteobacteria</taxon>
        <taxon>Chromatiales</taxon>
        <taxon>Chromatiaceae</taxon>
        <taxon>Chromatium</taxon>
    </lineage>
</organism>
<keyword evidence="3 4" id="KW-0472">Membrane</keyword>
<dbReference type="InterPro" id="IPR036259">
    <property type="entry name" value="MFS_trans_sf"/>
</dbReference>
<keyword evidence="7" id="KW-1185">Reference proteome</keyword>
<dbReference type="AlphaFoldDB" id="A0A2S7XTR1"/>
<evidence type="ECO:0000256" key="1">
    <source>
        <dbReference type="ARBA" id="ARBA00022692"/>
    </source>
</evidence>
<gene>
    <name evidence="6" type="ORF">CXB77_03945</name>
</gene>
<dbReference type="EMBL" id="PPGH01000018">
    <property type="protein sequence ID" value="PQJ97127.1"/>
    <property type="molecule type" value="Genomic_DNA"/>
</dbReference>
<dbReference type="OrthoDB" id="9803968at2"/>
<dbReference type="SUPFAM" id="SSF103473">
    <property type="entry name" value="MFS general substrate transporter"/>
    <property type="match status" value="1"/>
</dbReference>
<dbReference type="Pfam" id="PF01553">
    <property type="entry name" value="Acyltransferase"/>
    <property type="match status" value="1"/>
</dbReference>
<dbReference type="GO" id="GO:0016746">
    <property type="term" value="F:acyltransferase activity"/>
    <property type="evidence" value="ECO:0007669"/>
    <property type="project" value="UniProtKB-KW"/>
</dbReference>
<sequence length="1148" mass="124720">MGKLLRITGFLFYIVMIFLNAFVDLGHKIIIQNTLFKTYDGDAQILLTAIVNALILLPFVLLFTPSGFLADRFPKNKVMRISAWIAVALTLAITLFYYLGWFWPAFAMTFLLGAQAAIYSPAKYGYIKELTGKESLAAANGWVQATTTTAILAGIFVFSILFESQLTAASFTTPGEIMHLIAPLGWLLVLCSLIEVTLAYQLPQLATGNLLAFDWAAYRSGRYLTDNFSAAWNSPVIWRSIVGLALFWSISQVLLAVFPAFAKDSLGEMNTVVIQGILACAGLGIIIGSMIAGRLSRQRIETALIPVGASGIALALFIMPTLPSASAHALNFLALGVLAGLLLVPLNALIQLNAPAVELGRILAANNFVQNSAMLIFLALTVAAAYFNLGSLSLLLALAFIAGIGAIYSLAQLPQPLLQFVIARLMAARYQLTIIGAQHLPTTGGVLLLGNHVSWIDWAMLQMASPRPVRFVMERAIYQRWYLRWLLDAVGVVPISRDGSRQAIRTVAAWLDAGEVVCVFPEGTLSKNGQLGEFRRGFELAAQAASAGVIVPLYHYGLWSSRFSAANPTLRRNRRSMARREVIVAFGPPLPLHTRAAVVKQRVFDLSVIAWQIHVTRLPTLPLAWLTTAKRRLGAVTIIDSNGMVLTNRRLITAVMLFAEWIRQRVPETRIGILLPTSSAGAIANLAGLLAGKTVINLNYSASAEALRASVAQSGIAHVITAERFINKLAQRGIDVRVILADVALHPMEDIRAGISRGRAVTMLARVSVLPTWALLRRFNLPSTTEATAAILFSSGSEGTPKGIELTHRNLVANVRQVADVLNVEHNDRILANLPLFHAFGLTVTTFLPLLEGIPMICHPDPTDVVGAAKAIARHRASVLFGTATFLRLYVRHRRVYPPMLESLRLVVAGAERLGPAVREAFALKFHQPIYEGYGVTETTPVASVNVPDELDTENLKIQTTARVGSVGMPLPGTSFRIVDPATLEPLPFDTDGLILIGGVQVMRGYLDAPEKTAAAILERDGIRWYKTGDKGHLDADGFLTIVDRYSRFAKLGGEMVSLSAIEEQVRRVLEQPDLELIAVNMPDERKGERILLLVAGEIDAEELRRRLLAAGVPALQIPAFIKTVAAIPKLGSGKTDFGAARMLAASL</sequence>
<dbReference type="Gene3D" id="3.40.50.12780">
    <property type="entry name" value="N-terminal domain of ligase-like"/>
    <property type="match status" value="1"/>
</dbReference>
<dbReference type="InterPro" id="IPR011701">
    <property type="entry name" value="MFS"/>
</dbReference>
<reference evidence="6 7" key="1">
    <citation type="submission" date="2018-01" db="EMBL/GenBank/DDBJ databases">
        <title>The complete genome sequence of Chromatium okenii LaCa, a purple sulfur bacterium with a turbulent life.</title>
        <authorList>
            <person name="Luedin S.M."/>
            <person name="Liechti N."/>
            <person name="Storelli N."/>
            <person name="Danza F."/>
            <person name="Wittwer M."/>
            <person name="Pothier J.F."/>
            <person name="Tonolla M.A."/>
        </authorList>
    </citation>
    <scope>NUCLEOTIDE SEQUENCE [LARGE SCALE GENOMIC DNA]</scope>
    <source>
        <strain evidence="6 7">LaCa</strain>
    </source>
</reference>
<evidence type="ECO:0000313" key="6">
    <source>
        <dbReference type="EMBL" id="PQJ97127.1"/>
    </source>
</evidence>
<dbReference type="Proteomes" id="UP000239936">
    <property type="component" value="Unassembled WGS sequence"/>
</dbReference>
<dbReference type="InterPro" id="IPR045851">
    <property type="entry name" value="AMP-bd_C_sf"/>
</dbReference>
<dbReference type="InterPro" id="IPR020845">
    <property type="entry name" value="AMP-binding_CS"/>
</dbReference>
<evidence type="ECO:0000313" key="7">
    <source>
        <dbReference type="Proteomes" id="UP000239936"/>
    </source>
</evidence>
<feature type="transmembrane region" description="Helical" evidence="4">
    <location>
        <begin position="45"/>
        <end position="69"/>
    </location>
</feature>
<dbReference type="Gene3D" id="1.20.1250.20">
    <property type="entry name" value="MFS general substrate transporter like domains"/>
    <property type="match status" value="1"/>
</dbReference>
<dbReference type="PROSITE" id="PS50850">
    <property type="entry name" value="MFS"/>
    <property type="match status" value="1"/>
</dbReference>
<feature type="transmembrane region" description="Helical" evidence="4">
    <location>
        <begin position="7"/>
        <end position="25"/>
    </location>
</feature>
<dbReference type="Gene3D" id="3.30.300.30">
    <property type="match status" value="1"/>
</dbReference>
<feature type="transmembrane region" description="Helical" evidence="4">
    <location>
        <begin position="304"/>
        <end position="323"/>
    </location>
</feature>
<feature type="transmembrane region" description="Helical" evidence="4">
    <location>
        <begin position="329"/>
        <end position="350"/>
    </location>
</feature>
<dbReference type="InterPro" id="IPR020846">
    <property type="entry name" value="MFS_dom"/>
</dbReference>
<dbReference type="InterPro" id="IPR002123">
    <property type="entry name" value="Plipid/glycerol_acylTrfase"/>
</dbReference>
<dbReference type="SUPFAM" id="SSF56801">
    <property type="entry name" value="Acetyl-CoA synthetase-like"/>
    <property type="match status" value="1"/>
</dbReference>
<evidence type="ECO:0000256" key="2">
    <source>
        <dbReference type="ARBA" id="ARBA00022989"/>
    </source>
</evidence>
<feature type="transmembrane region" description="Helical" evidence="4">
    <location>
        <begin position="177"/>
        <end position="200"/>
    </location>
</feature>
<keyword evidence="6" id="KW-0808">Transferase</keyword>
<proteinExistence type="predicted"/>